<proteinExistence type="predicted"/>
<organism evidence="2 3">
    <name type="scientific">Desmophyllum pertusum</name>
    <dbReference type="NCBI Taxonomy" id="174260"/>
    <lineage>
        <taxon>Eukaryota</taxon>
        <taxon>Metazoa</taxon>
        <taxon>Cnidaria</taxon>
        <taxon>Anthozoa</taxon>
        <taxon>Hexacorallia</taxon>
        <taxon>Scleractinia</taxon>
        <taxon>Caryophylliina</taxon>
        <taxon>Caryophylliidae</taxon>
        <taxon>Desmophyllum</taxon>
    </lineage>
</organism>
<dbReference type="GO" id="GO:0005814">
    <property type="term" value="C:centriole"/>
    <property type="evidence" value="ECO:0007669"/>
    <property type="project" value="TreeGrafter"/>
</dbReference>
<gene>
    <name evidence="2" type="primary">IFT52_2</name>
    <name evidence="2" type="ORF">OS493_003988</name>
</gene>
<dbReference type="EMBL" id="MU825874">
    <property type="protein sequence ID" value="KAJ7387025.1"/>
    <property type="molecule type" value="Genomic_DNA"/>
</dbReference>
<evidence type="ECO:0000313" key="3">
    <source>
        <dbReference type="Proteomes" id="UP001163046"/>
    </source>
</evidence>
<dbReference type="InterPro" id="IPR039975">
    <property type="entry name" value="IFT52"/>
</dbReference>
<comment type="caution">
    <text evidence="2">The sequence shown here is derived from an EMBL/GenBank/DDBJ whole genome shotgun (WGS) entry which is preliminary data.</text>
</comment>
<feature type="domain" description="IFT52 GIFT" evidence="1">
    <location>
        <begin position="1"/>
        <end position="58"/>
    </location>
</feature>
<dbReference type="PANTHER" id="PTHR12969">
    <property type="entry name" value="NGD5/OSM-6/IFT52"/>
    <property type="match status" value="1"/>
</dbReference>
<dbReference type="GO" id="GO:0060271">
    <property type="term" value="P:cilium assembly"/>
    <property type="evidence" value="ECO:0007669"/>
    <property type="project" value="TreeGrafter"/>
</dbReference>
<evidence type="ECO:0000313" key="2">
    <source>
        <dbReference type="EMBL" id="KAJ7387025.1"/>
    </source>
</evidence>
<sequence>MIFGGPRRKFTTSEFDALKQYIEKGGSLLVLLGEGGESRFETNINFLLEDYGIMVNNGRSIGQLESMFQDHLMPIRQI</sequence>
<protein>
    <submittedName>
        <fullName evidence="2">Intraflagellar transport protein 52</fullName>
    </submittedName>
</protein>
<dbReference type="PANTHER" id="PTHR12969:SF7">
    <property type="entry name" value="INTRAFLAGELLAR TRANSPORT PROTEIN 52 HOMOLOG"/>
    <property type="match status" value="1"/>
</dbReference>
<dbReference type="GO" id="GO:0005929">
    <property type="term" value="C:cilium"/>
    <property type="evidence" value="ECO:0007669"/>
    <property type="project" value="TreeGrafter"/>
</dbReference>
<dbReference type="GO" id="GO:0030992">
    <property type="term" value="C:intraciliary transport particle B"/>
    <property type="evidence" value="ECO:0007669"/>
    <property type="project" value="TreeGrafter"/>
</dbReference>
<dbReference type="AlphaFoldDB" id="A0A9W9ZTC4"/>
<name>A0A9W9ZTC4_9CNID</name>
<dbReference type="Proteomes" id="UP001163046">
    <property type="component" value="Unassembled WGS sequence"/>
</dbReference>
<dbReference type="GO" id="GO:0042073">
    <property type="term" value="P:intraciliary transport"/>
    <property type="evidence" value="ECO:0007669"/>
    <property type="project" value="TreeGrafter"/>
</dbReference>
<accession>A0A9W9ZTC4</accession>
<evidence type="ECO:0000259" key="1">
    <source>
        <dbReference type="Pfam" id="PF23355"/>
    </source>
</evidence>
<dbReference type="Pfam" id="PF23355">
    <property type="entry name" value="IFT52_GIFT"/>
    <property type="match status" value="1"/>
</dbReference>
<keyword evidence="3" id="KW-1185">Reference proteome</keyword>
<dbReference type="InterPro" id="IPR055458">
    <property type="entry name" value="IFT52_GIFT"/>
</dbReference>
<reference evidence="2" key="1">
    <citation type="submission" date="2023-01" db="EMBL/GenBank/DDBJ databases">
        <title>Genome assembly of the deep-sea coral Lophelia pertusa.</title>
        <authorList>
            <person name="Herrera S."/>
            <person name="Cordes E."/>
        </authorList>
    </citation>
    <scope>NUCLEOTIDE SEQUENCE</scope>
    <source>
        <strain evidence="2">USNM1676648</strain>
        <tissue evidence="2">Polyp</tissue>
    </source>
</reference>
<dbReference type="OrthoDB" id="10259368at2759"/>